<dbReference type="PANTHER" id="PTHR33493:SF29">
    <property type="entry name" value="LATE EMBRYOGENESIS ABUNDANT PROTEIN"/>
    <property type="match status" value="1"/>
</dbReference>
<dbReference type="RefSeq" id="XP_022924652.1">
    <property type="nucleotide sequence ID" value="XM_023068884.1"/>
</dbReference>
<dbReference type="PANTHER" id="PTHR33493">
    <property type="entry name" value="LATE EMBRYOGENESIS ABUNDANT PROTEIN 6-RELATED"/>
    <property type="match status" value="1"/>
</dbReference>
<organism evidence="3 5">
    <name type="scientific">Cucurbita moschata</name>
    <name type="common">Winter crookneck squash</name>
    <name type="synonym">Cucurbita pepo var. moschata</name>
    <dbReference type="NCBI Taxonomy" id="3662"/>
    <lineage>
        <taxon>Eukaryota</taxon>
        <taxon>Viridiplantae</taxon>
        <taxon>Streptophyta</taxon>
        <taxon>Embryophyta</taxon>
        <taxon>Tracheophyta</taxon>
        <taxon>Spermatophyta</taxon>
        <taxon>Magnoliopsida</taxon>
        <taxon>eudicotyledons</taxon>
        <taxon>Gunneridae</taxon>
        <taxon>Pentapetalae</taxon>
        <taxon>rosids</taxon>
        <taxon>fabids</taxon>
        <taxon>Cucurbitales</taxon>
        <taxon>Cucurbitaceae</taxon>
        <taxon>Cucurbiteae</taxon>
        <taxon>Cucurbita</taxon>
    </lineage>
</organism>
<dbReference type="RefSeq" id="XP_022924653.1">
    <property type="nucleotide sequence ID" value="XM_023068885.1"/>
</dbReference>
<dbReference type="AlphaFoldDB" id="A0A6J1ED39"/>
<gene>
    <name evidence="4 5" type="primary">LOC111432084</name>
</gene>
<keyword evidence="3" id="KW-1185">Reference proteome</keyword>
<evidence type="ECO:0000313" key="4">
    <source>
        <dbReference type="RefSeq" id="XP_022924652.1"/>
    </source>
</evidence>
<dbReference type="InterPro" id="IPR005513">
    <property type="entry name" value="LEA_1"/>
</dbReference>
<evidence type="ECO:0000256" key="2">
    <source>
        <dbReference type="SAM" id="MobiDB-lite"/>
    </source>
</evidence>
<dbReference type="GeneID" id="111432084"/>
<dbReference type="Proteomes" id="UP000504609">
    <property type="component" value="Unplaced"/>
</dbReference>
<dbReference type="KEGG" id="cmos:111432084"/>
<accession>A0A6J1ED39</accession>
<comment type="similarity">
    <text evidence="1">Belongs to the LEA type 1 family.</text>
</comment>
<dbReference type="GO" id="GO:0009793">
    <property type="term" value="P:embryo development ending in seed dormancy"/>
    <property type="evidence" value="ECO:0007669"/>
    <property type="project" value="InterPro"/>
</dbReference>
<name>A0A6J1ED39_CUCMO</name>
<reference evidence="4 5" key="1">
    <citation type="submission" date="2025-04" db="UniProtKB">
        <authorList>
            <consortium name="RefSeq"/>
        </authorList>
    </citation>
    <scope>IDENTIFICATION</scope>
    <source>
        <tissue evidence="4 5">Young leaves</tissue>
    </source>
</reference>
<evidence type="ECO:0000313" key="3">
    <source>
        <dbReference type="Proteomes" id="UP000504609"/>
    </source>
</evidence>
<sequence length="117" mass="12428">MQAVRDKLHDITAMRKAKSEAKAEEKAEKELAKARVEVAHEVRLAREAEAAMSLHVAKAGKRAEKEMAKHANAHTNIFVAPGDGTTTNVATAPGVTMVGAPGTVDMAGPHTVHKKTL</sequence>
<protein>
    <submittedName>
        <fullName evidence="4 5">Late embryogenesis abundant protein 6-like</fullName>
    </submittedName>
</protein>
<evidence type="ECO:0000256" key="1">
    <source>
        <dbReference type="ARBA" id="ARBA00010975"/>
    </source>
</evidence>
<feature type="region of interest" description="Disordered" evidence="2">
    <location>
        <begin position="1"/>
        <end position="26"/>
    </location>
</feature>
<evidence type="ECO:0000313" key="5">
    <source>
        <dbReference type="RefSeq" id="XP_022924653.1"/>
    </source>
</evidence>
<proteinExistence type="inferred from homology"/>
<dbReference type="Pfam" id="PF03760">
    <property type="entry name" value="LEA_1"/>
    <property type="match status" value="1"/>
</dbReference>